<keyword evidence="1" id="KW-1133">Transmembrane helix</keyword>
<name>A0ABN4PNJ9_9GAMM</name>
<organism evidence="2 3">
    <name type="scientific">Moraxella ovis</name>
    <dbReference type="NCBI Taxonomy" id="29433"/>
    <lineage>
        <taxon>Bacteria</taxon>
        <taxon>Pseudomonadati</taxon>
        <taxon>Pseudomonadota</taxon>
        <taxon>Gammaproteobacteria</taxon>
        <taxon>Moraxellales</taxon>
        <taxon>Moraxellaceae</taxon>
        <taxon>Moraxella</taxon>
    </lineage>
</organism>
<accession>A0ABN4PNJ9</accession>
<evidence type="ECO:0000313" key="3">
    <source>
        <dbReference type="Proteomes" id="UP000076765"/>
    </source>
</evidence>
<keyword evidence="1" id="KW-0472">Membrane</keyword>
<feature type="transmembrane region" description="Helical" evidence="1">
    <location>
        <begin position="6"/>
        <end position="26"/>
    </location>
</feature>
<dbReference type="EMBL" id="CP011158">
    <property type="protein sequence ID" value="ANB90992.1"/>
    <property type="molecule type" value="Genomic_DNA"/>
</dbReference>
<keyword evidence="1" id="KW-0812">Transmembrane</keyword>
<evidence type="ECO:0008006" key="4">
    <source>
        <dbReference type="Google" id="ProtNLM"/>
    </source>
</evidence>
<feature type="transmembrane region" description="Helical" evidence="1">
    <location>
        <begin position="38"/>
        <end position="62"/>
    </location>
</feature>
<evidence type="ECO:0000256" key="1">
    <source>
        <dbReference type="SAM" id="Phobius"/>
    </source>
</evidence>
<dbReference type="RefSeq" id="WP_063513570.1">
    <property type="nucleotide sequence ID" value="NZ_CP011158.1"/>
</dbReference>
<proteinExistence type="predicted"/>
<reference evidence="2 3" key="1">
    <citation type="submission" date="2015-04" db="EMBL/GenBank/DDBJ databases">
        <authorList>
            <person name="Calcutt M.J."/>
            <person name="Foecking M.F."/>
        </authorList>
    </citation>
    <scope>NUCLEOTIDE SEQUENCE [LARGE SCALE GENOMIC DNA]</scope>
    <source>
        <strain evidence="2 3">199/55</strain>
    </source>
</reference>
<evidence type="ECO:0000313" key="2">
    <source>
        <dbReference type="EMBL" id="ANB90992.1"/>
    </source>
</evidence>
<protein>
    <recommendedName>
        <fullName evidence="4">Ferrous iron uptake protein</fullName>
    </recommendedName>
</protein>
<gene>
    <name evidence="2" type="ORF">MOVS_02125</name>
</gene>
<keyword evidence="3" id="KW-1185">Reference proteome</keyword>
<sequence length="113" mass="12099">MPSIAMSEFVLGMAVALGVLAVVAIIMAKTSVKLPIPLLFKVLTWLIYALGFKILGVSISALQLTGHLPRDVVDVPSVAFLGIYPSVQGLVVQAVYVAICVLVWFMSVRKSVK</sequence>
<dbReference type="Proteomes" id="UP000076765">
    <property type="component" value="Chromosome"/>
</dbReference>
<feature type="transmembrane region" description="Helical" evidence="1">
    <location>
        <begin position="82"/>
        <end position="105"/>
    </location>
</feature>